<protein>
    <submittedName>
        <fullName evidence="1">Heavy-metal-associated domain-containing protein</fullName>
    </submittedName>
</protein>
<evidence type="ECO:0000313" key="2">
    <source>
        <dbReference type="Proteomes" id="UP001142175"/>
    </source>
</evidence>
<proteinExistence type="predicted"/>
<organism evidence="1 2">
    <name type="scientific">Aquiflexum gelatinilyticum</name>
    <dbReference type="NCBI Taxonomy" id="2961943"/>
    <lineage>
        <taxon>Bacteria</taxon>
        <taxon>Pseudomonadati</taxon>
        <taxon>Bacteroidota</taxon>
        <taxon>Cytophagia</taxon>
        <taxon>Cytophagales</taxon>
        <taxon>Cyclobacteriaceae</taxon>
        <taxon>Aquiflexum</taxon>
    </lineage>
</organism>
<evidence type="ECO:0000313" key="1">
    <source>
        <dbReference type="EMBL" id="MCR9013556.1"/>
    </source>
</evidence>
<dbReference type="RefSeq" id="WP_258421457.1">
    <property type="nucleotide sequence ID" value="NZ_JANSUY010000001.1"/>
</dbReference>
<gene>
    <name evidence="1" type="ORF">NU887_00850</name>
</gene>
<dbReference type="Proteomes" id="UP001142175">
    <property type="component" value="Unassembled WGS sequence"/>
</dbReference>
<dbReference type="AlphaFoldDB" id="A0A9X2P1J7"/>
<name>A0A9X2P1J7_9BACT</name>
<comment type="caution">
    <text evidence="1">The sequence shown here is derived from an EMBL/GenBank/DDBJ whole genome shotgun (WGS) entry which is preliminary data.</text>
</comment>
<keyword evidence="2" id="KW-1185">Reference proteome</keyword>
<reference evidence="1" key="1">
    <citation type="submission" date="2022-08" db="EMBL/GenBank/DDBJ databases">
        <authorList>
            <person name="Zhang D."/>
        </authorList>
    </citation>
    <scope>NUCLEOTIDE SEQUENCE</scope>
    <source>
        <strain evidence="1">XJ19-11</strain>
    </source>
</reference>
<accession>A0A9X2P1J7</accession>
<dbReference type="EMBL" id="JANSUY010000001">
    <property type="protein sequence ID" value="MCR9013556.1"/>
    <property type="molecule type" value="Genomic_DNA"/>
</dbReference>
<sequence length="141" mass="15720">MWKKLIIGVIGIFALLVLVLAVHIYQVSRPKEGGIPSIALSRIDFPQGIDSLEAVSIQTHFSKLGGIKDFRINATSGHVVCLYDNKIWQASDLVDKINFNFSLSAELYRPPADMLTQSCPVIDKTSLTYKLGTFFQKSFEN</sequence>